<feature type="transmembrane region" description="Helical" evidence="2">
    <location>
        <begin position="95"/>
        <end position="112"/>
    </location>
</feature>
<evidence type="ECO:0000256" key="2">
    <source>
        <dbReference type="SAM" id="Phobius"/>
    </source>
</evidence>
<keyword evidence="2" id="KW-0472">Membrane</keyword>
<feature type="transmembrane region" description="Helical" evidence="2">
    <location>
        <begin position="282"/>
        <end position="301"/>
    </location>
</feature>
<evidence type="ECO:0000313" key="3">
    <source>
        <dbReference type="EMBL" id="MFG3013180.1"/>
    </source>
</evidence>
<keyword evidence="4" id="KW-1185">Reference proteome</keyword>
<evidence type="ECO:0000256" key="1">
    <source>
        <dbReference type="SAM" id="MobiDB-lite"/>
    </source>
</evidence>
<dbReference type="EMBL" id="JBICYV010000010">
    <property type="protein sequence ID" value="MFG3013180.1"/>
    <property type="molecule type" value="Genomic_DNA"/>
</dbReference>
<dbReference type="RefSeq" id="WP_392819240.1">
    <property type="nucleotide sequence ID" value="NZ_JBICYV010000010.1"/>
</dbReference>
<gene>
    <name evidence="3" type="ORF">ACGFZB_22460</name>
</gene>
<protein>
    <recommendedName>
        <fullName evidence="5">Integral membrane protein</fullName>
    </recommendedName>
</protein>
<feature type="transmembrane region" description="Helical" evidence="2">
    <location>
        <begin position="27"/>
        <end position="45"/>
    </location>
</feature>
<feature type="transmembrane region" description="Helical" evidence="2">
    <location>
        <begin position="210"/>
        <end position="232"/>
    </location>
</feature>
<reference evidence="3 4" key="1">
    <citation type="submission" date="2024-10" db="EMBL/GenBank/DDBJ databases">
        <title>The Natural Products Discovery Center: Release of the First 8490 Sequenced Strains for Exploring Actinobacteria Biosynthetic Diversity.</title>
        <authorList>
            <person name="Kalkreuter E."/>
            <person name="Kautsar S.A."/>
            <person name="Yang D."/>
            <person name="Bader C.D."/>
            <person name="Teijaro C.N."/>
            <person name="Fluegel L."/>
            <person name="Davis C.M."/>
            <person name="Simpson J.R."/>
            <person name="Lauterbach L."/>
            <person name="Steele A.D."/>
            <person name="Gui C."/>
            <person name="Meng S."/>
            <person name="Li G."/>
            <person name="Viehrig K."/>
            <person name="Ye F."/>
            <person name="Su P."/>
            <person name="Kiefer A.F."/>
            <person name="Nichols A."/>
            <person name="Cepeda A.J."/>
            <person name="Yan W."/>
            <person name="Fan B."/>
            <person name="Jiang Y."/>
            <person name="Adhikari A."/>
            <person name="Zheng C.-J."/>
            <person name="Schuster L."/>
            <person name="Cowan T.M."/>
            <person name="Smanski M.J."/>
            <person name="Chevrette M.G."/>
            <person name="De Carvalho L.P.S."/>
            <person name="Shen B."/>
        </authorList>
    </citation>
    <scope>NUCLEOTIDE SEQUENCE [LARGE SCALE GENOMIC DNA]</scope>
    <source>
        <strain evidence="3 4">NPDC048320</strain>
    </source>
</reference>
<feature type="transmembrane region" description="Helical" evidence="2">
    <location>
        <begin position="408"/>
        <end position="429"/>
    </location>
</feature>
<proteinExistence type="predicted"/>
<keyword evidence="2" id="KW-0812">Transmembrane</keyword>
<sequence length="536" mass="55954">MAGSAHATLTAASREGGRRASAGSARAGWSAAAVAAVFTLAQLVLVGPGLGLGWDETVYVSQVSGHAPASFFSAPRARGVSLLVAPVAAWSSSTALLRVYLAVLSGLALFLALRAWRGLLPGRVLALAGALFASLWMTLFYGPQAMPNYWVAVAALAAAGCFLRARAERTALWGLAGSAVLMAWMRPVDAVWATLPLLAVGLARRHRRALLVLLAGLAAGAAEWVIEAYASYGGLARRLSDGSEIQGGLGWHLAVVDQLRSLGGRTLCRPCTGALPHPLLTLWWFALPLLAVLALAVAARARRTTSTALPLACAATAAFPYLFLIGYAAPRFLLPAYALLAIPAATTLTHLLTPSFTRPRGQATPPAGGQTPWWARRPARRPQPRRARRVLRCPTQPPAAPPPSRHPLVTVLVCAALVAHLAVQLAVLVHTVGRTTAAHREWARTAGELGRRGVRPPCLVTGHEAIPVAFAAGCSSGATAGPNANTTEDGIIRTTRRMPVATLVPAGSAPPGYARDWPSAAVGAVRLYYVLPGTGP</sequence>
<accession>A0ABW7B8K5</accession>
<organism evidence="3 4">
    <name type="scientific">Streptomyces cinerochromogenes</name>
    <dbReference type="NCBI Taxonomy" id="66422"/>
    <lineage>
        <taxon>Bacteria</taxon>
        <taxon>Bacillati</taxon>
        <taxon>Actinomycetota</taxon>
        <taxon>Actinomycetes</taxon>
        <taxon>Kitasatosporales</taxon>
        <taxon>Streptomycetaceae</taxon>
        <taxon>Streptomyces</taxon>
    </lineage>
</organism>
<keyword evidence="2" id="KW-1133">Transmembrane helix</keyword>
<feature type="transmembrane region" description="Helical" evidence="2">
    <location>
        <begin position="148"/>
        <end position="165"/>
    </location>
</feature>
<name>A0ABW7B8K5_9ACTN</name>
<feature type="transmembrane region" description="Helical" evidence="2">
    <location>
        <begin position="308"/>
        <end position="328"/>
    </location>
</feature>
<comment type="caution">
    <text evidence="3">The sequence shown here is derived from an EMBL/GenBank/DDBJ whole genome shotgun (WGS) entry which is preliminary data.</text>
</comment>
<evidence type="ECO:0000313" key="4">
    <source>
        <dbReference type="Proteomes" id="UP001604267"/>
    </source>
</evidence>
<feature type="compositionally biased region" description="Basic residues" evidence="1">
    <location>
        <begin position="377"/>
        <end position="387"/>
    </location>
</feature>
<evidence type="ECO:0008006" key="5">
    <source>
        <dbReference type="Google" id="ProtNLM"/>
    </source>
</evidence>
<dbReference type="Proteomes" id="UP001604267">
    <property type="component" value="Unassembled WGS sequence"/>
</dbReference>
<feature type="region of interest" description="Disordered" evidence="1">
    <location>
        <begin position="356"/>
        <end position="387"/>
    </location>
</feature>
<feature type="transmembrane region" description="Helical" evidence="2">
    <location>
        <begin position="124"/>
        <end position="142"/>
    </location>
</feature>